<dbReference type="InterPro" id="IPR036388">
    <property type="entry name" value="WH-like_DNA-bd_sf"/>
</dbReference>
<dbReference type="SUPFAM" id="SSF46785">
    <property type="entry name" value="Winged helix' DNA-binding domain"/>
    <property type="match status" value="1"/>
</dbReference>
<dbReference type="InterPro" id="IPR036390">
    <property type="entry name" value="WH_DNA-bd_sf"/>
</dbReference>
<dbReference type="Pfam" id="PF00480">
    <property type="entry name" value="ROK"/>
    <property type="match status" value="1"/>
</dbReference>
<dbReference type="Gene3D" id="3.30.420.40">
    <property type="match status" value="2"/>
</dbReference>
<name>A0A938YSN3_9ACTN</name>
<gene>
    <name evidence="2" type="ORF">JL107_17010</name>
</gene>
<comment type="caution">
    <text evidence="2">The sequence shown here is derived from an EMBL/GenBank/DDBJ whole genome shotgun (WGS) entry which is preliminary data.</text>
</comment>
<dbReference type="Gene3D" id="1.10.10.10">
    <property type="entry name" value="Winged helix-like DNA-binding domain superfamily/Winged helix DNA-binding domain"/>
    <property type="match status" value="1"/>
</dbReference>
<evidence type="ECO:0000313" key="2">
    <source>
        <dbReference type="EMBL" id="MBM9478150.1"/>
    </source>
</evidence>
<dbReference type="PANTHER" id="PTHR18964:SF149">
    <property type="entry name" value="BIFUNCTIONAL UDP-N-ACETYLGLUCOSAMINE 2-EPIMERASE_N-ACETYLMANNOSAMINE KINASE"/>
    <property type="match status" value="1"/>
</dbReference>
<sequence>MTGGSGGSHRLFPDARVLRPTTKRLPQHTRSHNRALVLQTLYSSGTQSRADIARITGLTRAAISDLVGELMLEELVVETGPREETRPGKPATLIELNRTLFQIVGVDLSDADTFTGGLLDLDGTILDREEIALDGGTGERALDLVLQLCERLVARASAPLLGIGVGSPGIVDSQGNVETAPNLGWTDLPLRTLLAERFDLPVIVSNDADAALLAEFSFGDTDNDMMLVKAGRGVGASLLLGGAPLVGTMNAAGEIGHVVAGSAGAPCVCGKNGCLETWVAVPRLTAAFEHRGLDWRTADGLSAGHDILAEAGRRLGLVLAPVVAALNLTDVIVSGPERLLSGAFVDAAVETVQLRTMRTYTGDLTMRMTTLGEDIVTRGAAMTVVSRVLGFS</sequence>
<organism evidence="2 3">
    <name type="scientific">Nakamurella flavida</name>
    <dbReference type="NCBI Taxonomy" id="363630"/>
    <lineage>
        <taxon>Bacteria</taxon>
        <taxon>Bacillati</taxon>
        <taxon>Actinomycetota</taxon>
        <taxon>Actinomycetes</taxon>
        <taxon>Nakamurellales</taxon>
        <taxon>Nakamurellaceae</taxon>
        <taxon>Nakamurella</taxon>
    </lineage>
</organism>
<keyword evidence="3" id="KW-1185">Reference proteome</keyword>
<dbReference type="Proteomes" id="UP000663801">
    <property type="component" value="Unassembled WGS sequence"/>
</dbReference>
<dbReference type="InterPro" id="IPR000600">
    <property type="entry name" value="ROK"/>
</dbReference>
<protein>
    <submittedName>
        <fullName evidence="2">ROK family protein</fullName>
    </submittedName>
</protein>
<dbReference type="EMBL" id="JAERWL010000015">
    <property type="protein sequence ID" value="MBM9478150.1"/>
    <property type="molecule type" value="Genomic_DNA"/>
</dbReference>
<reference evidence="2" key="1">
    <citation type="submission" date="2021-01" db="EMBL/GenBank/DDBJ databases">
        <title>KCTC 19127 draft genome.</title>
        <authorList>
            <person name="An D."/>
        </authorList>
    </citation>
    <scope>NUCLEOTIDE SEQUENCE</scope>
    <source>
        <strain evidence="2">KCTC 19127</strain>
    </source>
</reference>
<dbReference type="InterPro" id="IPR043129">
    <property type="entry name" value="ATPase_NBD"/>
</dbReference>
<proteinExistence type="inferred from homology"/>
<dbReference type="SUPFAM" id="SSF53067">
    <property type="entry name" value="Actin-like ATPase domain"/>
    <property type="match status" value="1"/>
</dbReference>
<comment type="similarity">
    <text evidence="1">Belongs to the ROK (NagC/XylR) family.</text>
</comment>
<accession>A0A938YSN3</accession>
<evidence type="ECO:0000313" key="3">
    <source>
        <dbReference type="Proteomes" id="UP000663801"/>
    </source>
</evidence>
<dbReference type="AlphaFoldDB" id="A0A938YSN3"/>
<dbReference type="RefSeq" id="WP_205258272.1">
    <property type="nucleotide sequence ID" value="NZ_BAAAPV010000002.1"/>
</dbReference>
<dbReference type="PANTHER" id="PTHR18964">
    <property type="entry name" value="ROK (REPRESSOR, ORF, KINASE) FAMILY"/>
    <property type="match status" value="1"/>
</dbReference>
<evidence type="ECO:0000256" key="1">
    <source>
        <dbReference type="ARBA" id="ARBA00006479"/>
    </source>
</evidence>